<dbReference type="PIRSF" id="PIRSF002211">
    <property type="entry name" value="Ribosomal_L30_bac-type"/>
    <property type="match status" value="1"/>
</dbReference>
<dbReference type="PROSITE" id="PS00634">
    <property type="entry name" value="RIBOSOMAL_L30"/>
    <property type="match status" value="1"/>
</dbReference>
<evidence type="ECO:0000256" key="4">
    <source>
        <dbReference type="ARBA" id="ARBA00023274"/>
    </source>
</evidence>
<dbReference type="CDD" id="cd01658">
    <property type="entry name" value="Ribosomal_L30"/>
    <property type="match status" value="1"/>
</dbReference>
<comment type="subunit">
    <text evidence="2 5">Part of the 50S ribosomal subunit.</text>
</comment>
<dbReference type="PANTHER" id="PTHR15892:SF2">
    <property type="entry name" value="LARGE RIBOSOMAL SUBUNIT PROTEIN UL30M"/>
    <property type="match status" value="1"/>
</dbReference>
<dbReference type="RefSeq" id="WP_382358180.1">
    <property type="nucleotide sequence ID" value="NZ_JBHTGR010000008.1"/>
</dbReference>
<evidence type="ECO:0000256" key="3">
    <source>
        <dbReference type="ARBA" id="ARBA00022980"/>
    </source>
</evidence>
<dbReference type="InterPro" id="IPR016082">
    <property type="entry name" value="Ribosomal_uL30_ferredoxin-like"/>
</dbReference>
<proteinExistence type="inferred from homology"/>
<dbReference type="SUPFAM" id="SSF55129">
    <property type="entry name" value="Ribosomal protein L30p/L7e"/>
    <property type="match status" value="1"/>
</dbReference>
<evidence type="ECO:0000259" key="7">
    <source>
        <dbReference type="Pfam" id="PF00327"/>
    </source>
</evidence>
<dbReference type="Gene3D" id="3.30.1390.20">
    <property type="entry name" value="Ribosomal protein L30, ferredoxin-like fold domain"/>
    <property type="match status" value="1"/>
</dbReference>
<feature type="domain" description="Large ribosomal subunit protein uL30-like ferredoxin-like fold" evidence="7">
    <location>
        <begin position="6"/>
        <end position="55"/>
    </location>
</feature>
<dbReference type="Pfam" id="PF00327">
    <property type="entry name" value="Ribosomal_L30"/>
    <property type="match status" value="1"/>
</dbReference>
<keyword evidence="3 5" id="KW-0689">Ribosomal protein</keyword>
<reference evidence="9" key="1">
    <citation type="journal article" date="2019" name="Int. J. Syst. Evol. Microbiol.">
        <title>The Global Catalogue of Microorganisms (GCM) 10K type strain sequencing project: providing services to taxonomists for standard genome sequencing and annotation.</title>
        <authorList>
            <consortium name="The Broad Institute Genomics Platform"/>
            <consortium name="The Broad Institute Genome Sequencing Center for Infectious Disease"/>
            <person name="Wu L."/>
            <person name="Ma J."/>
        </authorList>
    </citation>
    <scope>NUCLEOTIDE SEQUENCE [LARGE SCALE GENOMIC DNA]</scope>
    <source>
        <strain evidence="9">JCM 30234</strain>
    </source>
</reference>
<name>A0ABW2US74_9BACI</name>
<dbReference type="InterPro" id="IPR036919">
    <property type="entry name" value="Ribo_uL30_ferredoxin-like_sf"/>
</dbReference>
<evidence type="ECO:0000256" key="2">
    <source>
        <dbReference type="ARBA" id="ARBA00011838"/>
    </source>
</evidence>
<evidence type="ECO:0000313" key="8">
    <source>
        <dbReference type="EMBL" id="MFC7746671.1"/>
    </source>
</evidence>
<organism evidence="8 9">
    <name type="scientific">Lentibacillus kimchii</name>
    <dbReference type="NCBI Taxonomy" id="1542911"/>
    <lineage>
        <taxon>Bacteria</taxon>
        <taxon>Bacillati</taxon>
        <taxon>Bacillota</taxon>
        <taxon>Bacilli</taxon>
        <taxon>Bacillales</taxon>
        <taxon>Bacillaceae</taxon>
        <taxon>Lentibacillus</taxon>
    </lineage>
</organism>
<accession>A0ABW2US74</accession>
<dbReference type="InterPro" id="IPR005996">
    <property type="entry name" value="Ribosomal_uL30_bac-type"/>
</dbReference>
<dbReference type="HAMAP" id="MF_01371_B">
    <property type="entry name" value="Ribosomal_uL30_B"/>
    <property type="match status" value="1"/>
</dbReference>
<keyword evidence="9" id="KW-1185">Reference proteome</keyword>
<evidence type="ECO:0000256" key="1">
    <source>
        <dbReference type="ARBA" id="ARBA00007594"/>
    </source>
</evidence>
<evidence type="ECO:0000256" key="6">
    <source>
        <dbReference type="RuleBase" id="RU003734"/>
    </source>
</evidence>
<comment type="similarity">
    <text evidence="1 5 6">Belongs to the universal ribosomal protein uL30 family.</text>
</comment>
<dbReference type="Proteomes" id="UP001596620">
    <property type="component" value="Unassembled WGS sequence"/>
</dbReference>
<dbReference type="EMBL" id="JBHTGR010000008">
    <property type="protein sequence ID" value="MFC7746671.1"/>
    <property type="molecule type" value="Genomic_DNA"/>
</dbReference>
<comment type="caution">
    <text evidence="8">The sequence shown here is derived from an EMBL/GenBank/DDBJ whole genome shotgun (WGS) entry which is preliminary data.</text>
</comment>
<dbReference type="NCBIfam" id="TIGR01308">
    <property type="entry name" value="rpmD_bact"/>
    <property type="match status" value="1"/>
</dbReference>
<evidence type="ECO:0000313" key="9">
    <source>
        <dbReference type="Proteomes" id="UP001596620"/>
    </source>
</evidence>
<evidence type="ECO:0000256" key="5">
    <source>
        <dbReference type="HAMAP-Rule" id="MF_01371"/>
    </source>
</evidence>
<keyword evidence="4 5" id="KW-0687">Ribonucleoprotein</keyword>
<gene>
    <name evidence="5 8" type="primary">rpmD</name>
    <name evidence="8" type="ORF">ACFQU8_05375</name>
</gene>
<sequence>MSKQLEITLTRSVIGQTDKQRETVQSLGLKKIRQSIVRDDTPAVRGMIDKVDHLVTVKEMA</sequence>
<dbReference type="InterPro" id="IPR018038">
    <property type="entry name" value="Ribosomal_uL30_CS"/>
</dbReference>
<dbReference type="PANTHER" id="PTHR15892">
    <property type="entry name" value="MITOCHONDRIAL RIBOSOMAL PROTEIN L30"/>
    <property type="match status" value="1"/>
</dbReference>
<dbReference type="GO" id="GO:0005840">
    <property type="term" value="C:ribosome"/>
    <property type="evidence" value="ECO:0007669"/>
    <property type="project" value="UniProtKB-KW"/>
</dbReference>
<protein>
    <recommendedName>
        <fullName evidence="5">Large ribosomal subunit protein uL30</fullName>
    </recommendedName>
</protein>